<proteinExistence type="predicted"/>
<sequence>PVVLKMSLSHNEIVQLNVLTRTSTVLASVRISLLHTNFIQLDSNCQGKVLKLYTITLFFYVFLSLNLFLGPKLSKFKKQN</sequence>
<dbReference type="EMBL" id="CAJHNH020001150">
    <property type="protein sequence ID" value="CAG5121740.1"/>
    <property type="molecule type" value="Genomic_DNA"/>
</dbReference>
<protein>
    <submittedName>
        <fullName evidence="2">Uncharacterized protein</fullName>
    </submittedName>
</protein>
<comment type="caution">
    <text evidence="2">The sequence shown here is derived from an EMBL/GenBank/DDBJ whole genome shotgun (WGS) entry which is preliminary data.</text>
</comment>
<feature type="transmembrane region" description="Helical" evidence="1">
    <location>
        <begin position="50"/>
        <end position="69"/>
    </location>
</feature>
<accession>A0A8S3Z252</accession>
<keyword evidence="1" id="KW-1133">Transmembrane helix</keyword>
<keyword evidence="1" id="KW-0812">Transmembrane</keyword>
<evidence type="ECO:0000256" key="1">
    <source>
        <dbReference type="SAM" id="Phobius"/>
    </source>
</evidence>
<dbReference type="Proteomes" id="UP000678393">
    <property type="component" value="Unassembled WGS sequence"/>
</dbReference>
<keyword evidence="1" id="KW-0472">Membrane</keyword>
<gene>
    <name evidence="2" type="ORF">CUNI_LOCUS7298</name>
</gene>
<keyword evidence="3" id="KW-1185">Reference proteome</keyword>
<name>A0A8S3Z252_9EUPU</name>
<evidence type="ECO:0000313" key="3">
    <source>
        <dbReference type="Proteomes" id="UP000678393"/>
    </source>
</evidence>
<reference evidence="2" key="1">
    <citation type="submission" date="2021-04" db="EMBL/GenBank/DDBJ databases">
        <authorList>
            <consortium name="Molecular Ecology Group"/>
        </authorList>
    </citation>
    <scope>NUCLEOTIDE SEQUENCE</scope>
</reference>
<evidence type="ECO:0000313" key="2">
    <source>
        <dbReference type="EMBL" id="CAG5121740.1"/>
    </source>
</evidence>
<feature type="non-terminal residue" evidence="2">
    <location>
        <position position="1"/>
    </location>
</feature>
<organism evidence="2 3">
    <name type="scientific">Candidula unifasciata</name>
    <dbReference type="NCBI Taxonomy" id="100452"/>
    <lineage>
        <taxon>Eukaryota</taxon>
        <taxon>Metazoa</taxon>
        <taxon>Spiralia</taxon>
        <taxon>Lophotrochozoa</taxon>
        <taxon>Mollusca</taxon>
        <taxon>Gastropoda</taxon>
        <taxon>Heterobranchia</taxon>
        <taxon>Euthyneura</taxon>
        <taxon>Panpulmonata</taxon>
        <taxon>Eupulmonata</taxon>
        <taxon>Stylommatophora</taxon>
        <taxon>Helicina</taxon>
        <taxon>Helicoidea</taxon>
        <taxon>Geomitridae</taxon>
        <taxon>Candidula</taxon>
    </lineage>
</organism>
<dbReference type="AlphaFoldDB" id="A0A8S3Z252"/>